<evidence type="ECO:0000256" key="1">
    <source>
        <dbReference type="SAM" id="SignalP"/>
    </source>
</evidence>
<proteinExistence type="predicted"/>
<evidence type="ECO:0000313" key="4">
    <source>
        <dbReference type="Proteomes" id="UP000001868"/>
    </source>
</evidence>
<dbReference type="PANTHER" id="PTHR21666">
    <property type="entry name" value="PEPTIDASE-RELATED"/>
    <property type="match status" value="1"/>
</dbReference>
<evidence type="ECO:0000313" key="3">
    <source>
        <dbReference type="EMBL" id="ACG76784.1"/>
    </source>
</evidence>
<protein>
    <submittedName>
        <fullName evidence="3">Peptidase</fullName>
    </submittedName>
</protein>
<feature type="domain" description="M23ase beta-sheet core" evidence="2">
    <location>
        <begin position="223"/>
        <end position="320"/>
    </location>
</feature>
<dbReference type="STRING" id="450851.PHZ_c0370"/>
<gene>
    <name evidence="3" type="ordered locus">PHZ_c0370</name>
</gene>
<dbReference type="KEGG" id="pzu:PHZ_c0370"/>
<organism evidence="3 4">
    <name type="scientific">Phenylobacterium zucineum (strain HLK1)</name>
    <dbReference type="NCBI Taxonomy" id="450851"/>
    <lineage>
        <taxon>Bacteria</taxon>
        <taxon>Pseudomonadati</taxon>
        <taxon>Pseudomonadota</taxon>
        <taxon>Alphaproteobacteria</taxon>
        <taxon>Caulobacterales</taxon>
        <taxon>Caulobacteraceae</taxon>
        <taxon>Phenylobacterium</taxon>
    </lineage>
</organism>
<keyword evidence="1" id="KW-0732">Signal</keyword>
<evidence type="ECO:0000259" key="2">
    <source>
        <dbReference type="Pfam" id="PF01551"/>
    </source>
</evidence>
<dbReference type="PANTHER" id="PTHR21666:SF270">
    <property type="entry name" value="MUREIN HYDROLASE ACTIVATOR ENVC"/>
    <property type="match status" value="1"/>
</dbReference>
<keyword evidence="4" id="KW-1185">Reference proteome</keyword>
<dbReference type="GO" id="GO:0004222">
    <property type="term" value="F:metalloendopeptidase activity"/>
    <property type="evidence" value="ECO:0007669"/>
    <property type="project" value="TreeGrafter"/>
</dbReference>
<dbReference type="EMBL" id="CP000747">
    <property type="protein sequence ID" value="ACG76784.1"/>
    <property type="molecule type" value="Genomic_DNA"/>
</dbReference>
<dbReference type="Proteomes" id="UP000001868">
    <property type="component" value="Chromosome"/>
</dbReference>
<dbReference type="OrthoDB" id="5489603at2"/>
<dbReference type="eggNOG" id="COG0739">
    <property type="taxonomic scope" value="Bacteria"/>
</dbReference>
<dbReference type="InterPro" id="IPR011055">
    <property type="entry name" value="Dup_hybrid_motif"/>
</dbReference>
<dbReference type="InterPro" id="IPR016047">
    <property type="entry name" value="M23ase_b-sheet_dom"/>
</dbReference>
<dbReference type="Pfam" id="PF01551">
    <property type="entry name" value="Peptidase_M23"/>
    <property type="match status" value="1"/>
</dbReference>
<dbReference type="RefSeq" id="WP_012520932.1">
    <property type="nucleotide sequence ID" value="NC_011144.1"/>
</dbReference>
<dbReference type="InterPro" id="IPR050570">
    <property type="entry name" value="Cell_wall_metabolism_enzyme"/>
</dbReference>
<feature type="signal peptide" evidence="1">
    <location>
        <begin position="1"/>
        <end position="19"/>
    </location>
</feature>
<dbReference type="SUPFAM" id="SSF51261">
    <property type="entry name" value="Duplicated hybrid motif"/>
    <property type="match status" value="1"/>
</dbReference>
<sequence>MRTMLGALAATLLAGAAAAEPSVVPLDVLAPPRASAVPGGERLHLLYELRLTNFAPRPVTLESLEVLDPAGAALAAFDAAALKDMVAHRGASPAEGGELTVPAGGFVTVFVGVETTPGQAPARLSHRIRVRAAAPDAPASRTILRGGELAVGGAPLRLGPPLRGGGWLAANALSNEADHRRTIAVVDGKARISQRYAIDFVRLDARGRAFVGDPARNESWPGYGAEVLAVADGTVAAVKDDLPDNAPGGAPAVPISLTTIGGNHVVLDLGGGAYAFYGHLQPGGVRVKPGQKVRRGEVLGRLGNSGQSDAPHLHLHVSDGTSALGGEGLPYVFDGLVVRGQVPSLEVLERPEGWTGMAGARARAAAGELPTANAVVDFAP</sequence>
<dbReference type="Gene3D" id="2.70.70.10">
    <property type="entry name" value="Glucose Permease (Domain IIA)"/>
    <property type="match status" value="1"/>
</dbReference>
<name>B4RDT5_PHEZH</name>
<reference evidence="3 4" key="1">
    <citation type="journal article" date="2008" name="BMC Genomics">
        <title>Complete genome of Phenylobacterium zucineum - a novel facultative intracellular bacterium isolated from human erythroleukemia cell line K562.</title>
        <authorList>
            <person name="Luo Y."/>
            <person name="Xu X."/>
            <person name="Ding Z."/>
            <person name="Liu Z."/>
            <person name="Zhang B."/>
            <person name="Yan Z."/>
            <person name="Sun J."/>
            <person name="Hu S."/>
            <person name="Hu X."/>
        </authorList>
    </citation>
    <scope>NUCLEOTIDE SEQUENCE [LARGE SCALE GENOMIC DNA]</scope>
    <source>
        <strain evidence="3 4">HLK1</strain>
    </source>
</reference>
<dbReference type="CDD" id="cd12797">
    <property type="entry name" value="M23_peptidase"/>
    <property type="match status" value="1"/>
</dbReference>
<accession>B4RDT5</accession>
<dbReference type="HOGENOM" id="CLU_044200_0_0_5"/>
<feature type="chain" id="PRO_5002825296" evidence="1">
    <location>
        <begin position="20"/>
        <end position="380"/>
    </location>
</feature>
<dbReference type="AlphaFoldDB" id="B4RDT5"/>